<dbReference type="AlphaFoldDB" id="A0A0N1IM21"/>
<feature type="compositionally biased region" description="Polar residues" evidence="1">
    <location>
        <begin position="140"/>
        <end position="161"/>
    </location>
</feature>
<protein>
    <submittedName>
        <fullName evidence="3">Uncharacterized protein</fullName>
    </submittedName>
</protein>
<evidence type="ECO:0000313" key="4">
    <source>
        <dbReference type="Proteomes" id="UP000038009"/>
    </source>
</evidence>
<evidence type="ECO:0000256" key="1">
    <source>
        <dbReference type="SAM" id="MobiDB-lite"/>
    </source>
</evidence>
<keyword evidence="4" id="KW-1185">Reference proteome</keyword>
<proteinExistence type="predicted"/>
<keyword evidence="2" id="KW-0812">Transmembrane</keyword>
<dbReference type="OMA" id="FGACCAP"/>
<dbReference type="Pfam" id="PF02810">
    <property type="entry name" value="SEC-C"/>
    <property type="match status" value="1"/>
</dbReference>
<dbReference type="VEuPathDB" id="TriTrypDB:Lsey_0027_0040"/>
<dbReference type="OrthoDB" id="262977at2759"/>
<keyword evidence="2" id="KW-0472">Membrane</keyword>
<feature type="region of interest" description="Disordered" evidence="1">
    <location>
        <begin position="82"/>
        <end position="127"/>
    </location>
</feature>
<feature type="compositionally biased region" description="Basic and acidic residues" evidence="1">
    <location>
        <begin position="94"/>
        <end position="104"/>
    </location>
</feature>
<dbReference type="EMBL" id="LJSK01000027">
    <property type="protein sequence ID" value="KPI89253.1"/>
    <property type="molecule type" value="Genomic_DNA"/>
</dbReference>
<feature type="transmembrane region" description="Helical" evidence="2">
    <location>
        <begin position="29"/>
        <end position="48"/>
    </location>
</feature>
<feature type="region of interest" description="Disordered" evidence="1">
    <location>
        <begin position="140"/>
        <end position="169"/>
    </location>
</feature>
<gene>
    <name evidence="3" type="ORF">ABL78_1586</name>
</gene>
<evidence type="ECO:0000256" key="2">
    <source>
        <dbReference type="SAM" id="Phobius"/>
    </source>
</evidence>
<keyword evidence="2" id="KW-1133">Transmembrane helix</keyword>
<name>A0A0N1IM21_LEPSE</name>
<feature type="transmembrane region" description="Helical" evidence="2">
    <location>
        <begin position="54"/>
        <end position="72"/>
    </location>
</feature>
<dbReference type="Proteomes" id="UP000038009">
    <property type="component" value="Unassembled WGS sequence"/>
</dbReference>
<sequence length="244" mass="26746">MDPAQFQLNGQEMRHQWRVYHQRQYQYRLAARFIIRLAVWLLSVYLVQQWSFRAVPYYLALSMILLAVAVAYGEDASGRVAPATSGEHGAGARARHDTGEHADQEEVDEDDDGVGHAPALQQGGAVRRRGKAAARKSWQRNAVLSQQAPSTSSTALQSTAPASEKEIPTFDGVLTPAQQRLLLLAMQQLRTPGATRCAMDACFRRTLVSADLDESVTCVCGSGAKFGACCAPVKDELLAIMEER</sequence>
<dbReference type="InterPro" id="IPR004027">
    <property type="entry name" value="SEC_C_motif"/>
</dbReference>
<comment type="caution">
    <text evidence="3">The sequence shown here is derived from an EMBL/GenBank/DDBJ whole genome shotgun (WGS) entry which is preliminary data.</text>
</comment>
<accession>A0A0N1IM21</accession>
<organism evidence="3 4">
    <name type="scientific">Leptomonas seymouri</name>
    <dbReference type="NCBI Taxonomy" id="5684"/>
    <lineage>
        <taxon>Eukaryota</taxon>
        <taxon>Discoba</taxon>
        <taxon>Euglenozoa</taxon>
        <taxon>Kinetoplastea</taxon>
        <taxon>Metakinetoplastina</taxon>
        <taxon>Trypanosomatida</taxon>
        <taxon>Trypanosomatidae</taxon>
        <taxon>Leishmaniinae</taxon>
        <taxon>Leptomonas</taxon>
    </lineage>
</organism>
<reference evidence="3 4" key="1">
    <citation type="journal article" date="2015" name="PLoS Pathog.">
        <title>Leptomonas seymouri: Adaptations to the Dixenous Life Cycle Analyzed by Genome Sequencing, Transcriptome Profiling and Co-infection with Leishmania donovani.</title>
        <authorList>
            <person name="Kraeva N."/>
            <person name="Butenko A."/>
            <person name="Hlavacova J."/>
            <person name="Kostygov A."/>
            <person name="Myskova J."/>
            <person name="Grybchuk D."/>
            <person name="Lestinova T."/>
            <person name="Votypka J."/>
            <person name="Volf P."/>
            <person name="Opperdoes F."/>
            <person name="Flegontov P."/>
            <person name="Lukes J."/>
            <person name="Yurchenko V."/>
        </authorList>
    </citation>
    <scope>NUCLEOTIDE SEQUENCE [LARGE SCALE GENOMIC DNA]</scope>
    <source>
        <strain evidence="3 4">ATCC 30220</strain>
    </source>
</reference>
<evidence type="ECO:0000313" key="3">
    <source>
        <dbReference type="EMBL" id="KPI89253.1"/>
    </source>
</evidence>